<dbReference type="InterPro" id="IPR029068">
    <property type="entry name" value="Glyas_Bleomycin-R_OHBP_Dase"/>
</dbReference>
<proteinExistence type="predicted"/>
<dbReference type="RefSeq" id="WP_011710039.1">
    <property type="nucleotide sequence ID" value="NZ_BMIX01000001.1"/>
</dbReference>
<gene>
    <name evidence="2" type="ORF">GCM10011532_06850</name>
</gene>
<dbReference type="InterPro" id="IPR004360">
    <property type="entry name" value="Glyas_Fos-R_dOase_dom"/>
</dbReference>
<dbReference type="CDD" id="cd07247">
    <property type="entry name" value="SgaA_N_like"/>
    <property type="match status" value="1"/>
</dbReference>
<dbReference type="EMBL" id="BMIX01000001">
    <property type="protein sequence ID" value="GGG26060.1"/>
    <property type="molecule type" value="Genomic_DNA"/>
</dbReference>
<organism evidence="2 3">
    <name type="scientific">Christiangramia forsetii</name>
    <dbReference type="NCBI Taxonomy" id="411153"/>
    <lineage>
        <taxon>Bacteria</taxon>
        <taxon>Pseudomonadati</taxon>
        <taxon>Bacteroidota</taxon>
        <taxon>Flavobacteriia</taxon>
        <taxon>Flavobacteriales</taxon>
        <taxon>Flavobacteriaceae</taxon>
        <taxon>Christiangramia</taxon>
    </lineage>
</organism>
<dbReference type="InterPro" id="IPR052164">
    <property type="entry name" value="Anthracycline_SecMetBiosynth"/>
</dbReference>
<evidence type="ECO:0000313" key="3">
    <source>
        <dbReference type="Proteomes" id="UP000605733"/>
    </source>
</evidence>
<name>A0ABQ1WD95_9FLAO</name>
<evidence type="ECO:0000313" key="2">
    <source>
        <dbReference type="EMBL" id="GGG26060.1"/>
    </source>
</evidence>
<sequence>MGGVSSKKQKEEKPVKNFISWFEIPAVNFQQAVDFYNHIFQMEMEKNFEGNYAMAFFPANKGVGGAIVAGPGSTPSDTGPLIYLNAGSDLSHVLERVEPAGGRIVMSKTLINKESGYFAIFIDSEGNKLALHSNK</sequence>
<dbReference type="PROSITE" id="PS51819">
    <property type="entry name" value="VOC"/>
    <property type="match status" value="1"/>
</dbReference>
<dbReference type="SUPFAM" id="SSF54593">
    <property type="entry name" value="Glyoxalase/Bleomycin resistance protein/Dihydroxybiphenyl dioxygenase"/>
    <property type="match status" value="1"/>
</dbReference>
<accession>A0ABQ1WD95</accession>
<dbReference type="Proteomes" id="UP000605733">
    <property type="component" value="Unassembled WGS sequence"/>
</dbReference>
<dbReference type="InterPro" id="IPR037523">
    <property type="entry name" value="VOC_core"/>
</dbReference>
<reference evidence="3" key="1">
    <citation type="journal article" date="2019" name="Int. J. Syst. Evol. Microbiol.">
        <title>The Global Catalogue of Microorganisms (GCM) 10K type strain sequencing project: providing services to taxonomists for standard genome sequencing and annotation.</title>
        <authorList>
            <consortium name="The Broad Institute Genomics Platform"/>
            <consortium name="The Broad Institute Genome Sequencing Center for Infectious Disease"/>
            <person name="Wu L."/>
            <person name="Ma J."/>
        </authorList>
    </citation>
    <scope>NUCLEOTIDE SEQUENCE [LARGE SCALE GENOMIC DNA]</scope>
    <source>
        <strain evidence="3">CGMCC 1.15422</strain>
    </source>
</reference>
<dbReference type="Gene3D" id="3.10.180.10">
    <property type="entry name" value="2,3-Dihydroxybiphenyl 1,2-Dioxygenase, domain 1"/>
    <property type="match status" value="1"/>
</dbReference>
<feature type="domain" description="VOC" evidence="1">
    <location>
        <begin position="18"/>
        <end position="134"/>
    </location>
</feature>
<evidence type="ECO:0000259" key="1">
    <source>
        <dbReference type="PROSITE" id="PS51819"/>
    </source>
</evidence>
<keyword evidence="3" id="KW-1185">Reference proteome</keyword>
<dbReference type="PANTHER" id="PTHR33993">
    <property type="entry name" value="GLYOXALASE-RELATED"/>
    <property type="match status" value="1"/>
</dbReference>
<protein>
    <submittedName>
        <fullName evidence="2">Glyoxalase</fullName>
    </submittedName>
</protein>
<dbReference type="Pfam" id="PF00903">
    <property type="entry name" value="Glyoxalase"/>
    <property type="match status" value="1"/>
</dbReference>
<dbReference type="PANTHER" id="PTHR33993:SF2">
    <property type="entry name" value="VOC DOMAIN-CONTAINING PROTEIN"/>
    <property type="match status" value="1"/>
</dbReference>
<comment type="caution">
    <text evidence="2">The sequence shown here is derived from an EMBL/GenBank/DDBJ whole genome shotgun (WGS) entry which is preliminary data.</text>
</comment>